<protein>
    <submittedName>
        <fullName evidence="1">Uncharacterized protein</fullName>
    </submittedName>
</protein>
<name>A0ACD5AF60_9ACTN</name>
<reference evidence="1" key="1">
    <citation type="journal article" date="2025" name="Int. J. Syst. Evol. Microbiol.">
        <title>Streptomyces citrinus sp. nov., with yellow diffusible pigment.</title>
        <authorList>
            <person name="He Y."/>
            <person name="Yang E."/>
            <person name="Xu J."/>
            <person name="Sun Y."/>
            <person name="Sun L."/>
        </authorList>
    </citation>
    <scope>NUCLEOTIDE SEQUENCE</scope>
    <source>
        <strain evidence="1">Q6</strain>
    </source>
</reference>
<dbReference type="EMBL" id="CP146022">
    <property type="protein sequence ID" value="WWQ65858.1"/>
    <property type="molecule type" value="Genomic_DNA"/>
</dbReference>
<evidence type="ECO:0000313" key="1">
    <source>
        <dbReference type="EMBL" id="WWQ65858.1"/>
    </source>
</evidence>
<proteinExistence type="predicted"/>
<evidence type="ECO:0000313" key="2">
    <source>
        <dbReference type="Proteomes" id="UP001432251"/>
    </source>
</evidence>
<accession>A0ACD5AF60</accession>
<dbReference type="Proteomes" id="UP001432251">
    <property type="component" value="Chromosome"/>
</dbReference>
<organism evidence="1 2">
    <name type="scientific">Streptomyces citrinus</name>
    <dbReference type="NCBI Taxonomy" id="3118173"/>
    <lineage>
        <taxon>Bacteria</taxon>
        <taxon>Bacillati</taxon>
        <taxon>Actinomycetota</taxon>
        <taxon>Actinomycetes</taxon>
        <taxon>Kitasatosporales</taxon>
        <taxon>Streptomycetaceae</taxon>
        <taxon>Streptomyces</taxon>
    </lineage>
</organism>
<sequence>MSSQRLNFILSGRDDLSRTLNGAGDSAARLHRRLDDSMRQSTNSVQRFTRDAQGRLRDLSGRLTSFGDAARSVSDGLPSLSNRLGDVADAGGDVAQSLGKSGGGAGGAMMGIAAAAGLSLLPALGALVPMMAGVALAGGTLKLGFAGVGDAMEAQAKGTKEYNKALKKLSPEARGFTKELVSLKKEFSGAGRDVQKAMLPGFTRAVKDAGPLVKILRRNMVDLGGTFGGLAKRAGSVFRESGFQRDLQANLTLGKQFVGDMATGVGRLGRSFLDFGAASKPTLTALSGGIRDVLGKGLPGMFDGLKVGISGSASFLNGLFSMLNRVLPAIGRFAGETARALGPLLGQAFENAGLSTQTVLDGLGKGIKALSPVFKDLGFGLKSIMQIMSILGPTLKDVGSALVGSFLPSFAEVDKARGPLQRLSDTIERNKGSIQEFARQGGTAFLTLVEVGVQNLPTLLSVFRTVTGGMVTALGGVLHAAATAFGWVPGIGDKLKTADRKFSEFKDSYISGLKTAEEKARGFAAATAPKLAAGKLQLNINSWEAQLRTAKEQLKSVPPSKRSALLAKIDDLKSKIREGKGQLASLKDRSVAVNGKDRASGVIRMVRGLLAGLRDRNVTVWTHYKQTRDGNVAPSFPWRGGIQKRAGGGPISGPGTGRSDSIPMFASNGEYVINARSTAKHRGLVEAINQDRVPHGLGALGGDVGRGLAAGMTGSLSTVTSGARSVAGAIITAMKTELQIASPSKRTTALARDVGSGLIKGLTGSKDKIKATAKDLAADIWKAFTGKKDNFYVAYVNRQTNKLLSLASKRDALAATIKRAKDFAESTRVGAKKSASLGGMFEGEEQVTASGINSKLQQRLAKMKTFTSYVSTLKKRGLNKTMLREILEMGPEEGYAYASALAGSSSKLFKEINSTQYKVNAQAETLGRSGADALYDSGKNAGKGFLKGLSSQQDAIEKQMLKIAKGMDKAIRKALGIKSPSRVMAQVGRYSTEGLAAGLTERTPVLDRALGVVAGKVAATRPVLGRPAVAAGASGGMNVYITVEQAMDPVAVAREMERLFTKLGRNQGVRFQFAS</sequence>
<gene>
    <name evidence="1" type="ORF">V2W30_22695</name>
</gene>
<keyword evidence="2" id="KW-1185">Reference proteome</keyword>